<feature type="transmembrane region" description="Helical" evidence="2">
    <location>
        <begin position="227"/>
        <end position="248"/>
    </location>
</feature>
<evidence type="ECO:0000313" key="5">
    <source>
        <dbReference type="Proteomes" id="UP000199529"/>
    </source>
</evidence>
<dbReference type="GO" id="GO:0016740">
    <property type="term" value="F:transferase activity"/>
    <property type="evidence" value="ECO:0007669"/>
    <property type="project" value="UniProtKB-KW"/>
</dbReference>
<dbReference type="PANTHER" id="PTHR48090:SF8">
    <property type="entry name" value="GLYCOSYLTRANSFERASE CSBB-RELATED"/>
    <property type="match status" value="1"/>
</dbReference>
<name>A0A1H3SRQ7_9PSEU</name>
<keyword evidence="5" id="KW-1185">Reference proteome</keyword>
<dbReference type="PANTHER" id="PTHR48090">
    <property type="entry name" value="UNDECAPRENYL-PHOSPHATE 4-DEOXY-4-FORMAMIDO-L-ARABINOSE TRANSFERASE-RELATED"/>
    <property type="match status" value="1"/>
</dbReference>
<evidence type="ECO:0000256" key="1">
    <source>
        <dbReference type="ARBA" id="ARBA00006739"/>
    </source>
</evidence>
<dbReference type="InterPro" id="IPR001173">
    <property type="entry name" value="Glyco_trans_2-like"/>
</dbReference>
<evidence type="ECO:0000259" key="3">
    <source>
        <dbReference type="Pfam" id="PF00535"/>
    </source>
</evidence>
<reference evidence="5" key="1">
    <citation type="submission" date="2016-10" db="EMBL/GenBank/DDBJ databases">
        <authorList>
            <person name="Varghese N."/>
            <person name="Submissions S."/>
        </authorList>
    </citation>
    <scope>NUCLEOTIDE SEQUENCE [LARGE SCALE GENOMIC DNA]</scope>
    <source>
        <strain evidence="5">CGMCC 4.3530</strain>
    </source>
</reference>
<keyword evidence="2" id="KW-1133">Transmembrane helix</keyword>
<keyword evidence="2" id="KW-0472">Membrane</keyword>
<feature type="domain" description="Glycosyltransferase 2-like" evidence="3">
    <location>
        <begin position="4"/>
        <end position="165"/>
    </location>
</feature>
<protein>
    <submittedName>
        <fullName evidence="4">Glycosyltransferase involved in cell wall bisynthesis</fullName>
    </submittedName>
</protein>
<keyword evidence="2" id="KW-0812">Transmembrane</keyword>
<gene>
    <name evidence="4" type="ORF">SAMN05216215_106917</name>
</gene>
<evidence type="ECO:0000256" key="2">
    <source>
        <dbReference type="SAM" id="Phobius"/>
    </source>
</evidence>
<dbReference type="STRING" id="418495.SAMN05216215_106917"/>
<proteinExistence type="inferred from homology"/>
<dbReference type="EMBL" id="FNOK01000069">
    <property type="protein sequence ID" value="SDZ40387.1"/>
    <property type="molecule type" value="Genomic_DNA"/>
</dbReference>
<keyword evidence="4" id="KW-0808">Transferase</keyword>
<accession>A0A1H3SRQ7</accession>
<dbReference type="Pfam" id="PF00535">
    <property type="entry name" value="Glycos_transf_2"/>
    <property type="match status" value="1"/>
</dbReference>
<feature type="transmembrane region" description="Helical" evidence="2">
    <location>
        <begin position="260"/>
        <end position="285"/>
    </location>
</feature>
<dbReference type="InterPro" id="IPR050256">
    <property type="entry name" value="Glycosyltransferase_2"/>
</dbReference>
<sequence length="327" mass="36349">MYLSMVVPCFNEEHGLQRLHDALVAALSGRVRDYEVILVDDGSTDRTLREARRLAALNPRFRYVSLSRNFGKEAAMLCGLRHARGGRVALLDADLQHPPRLLRRMLALLDSGYDQVVARRGRDGENRVRSALSKMYYWACRRLVDVRLQDGVGDFRVLSRRAVDAVLSLPEYHRFSKGLFAWIGFDTAYVSFRNVPRGGGGSRWTFGALVNYGIDGLTSFNSRPLRLSIYLGVLVALLAGGYVLFVVANTIVDGVHVPGYATLLAGVLGLGGVQLLFLGVLGEYLGKSYFEAKRRPHYLVKESSPEFHPQARALRLRPAADLALQGE</sequence>
<dbReference type="CDD" id="cd04187">
    <property type="entry name" value="DPM1_like_bac"/>
    <property type="match status" value="1"/>
</dbReference>
<dbReference type="InterPro" id="IPR029044">
    <property type="entry name" value="Nucleotide-diphossugar_trans"/>
</dbReference>
<dbReference type="SUPFAM" id="SSF53448">
    <property type="entry name" value="Nucleotide-diphospho-sugar transferases"/>
    <property type="match status" value="1"/>
</dbReference>
<dbReference type="AlphaFoldDB" id="A0A1H3SRQ7"/>
<evidence type="ECO:0000313" key="4">
    <source>
        <dbReference type="EMBL" id="SDZ40387.1"/>
    </source>
</evidence>
<dbReference type="Proteomes" id="UP000199529">
    <property type="component" value="Unassembled WGS sequence"/>
</dbReference>
<dbReference type="Gene3D" id="3.90.550.10">
    <property type="entry name" value="Spore Coat Polysaccharide Biosynthesis Protein SpsA, Chain A"/>
    <property type="match status" value="1"/>
</dbReference>
<comment type="similarity">
    <text evidence="1">Belongs to the glycosyltransferase 2 family.</text>
</comment>
<dbReference type="RefSeq" id="WP_093277014.1">
    <property type="nucleotide sequence ID" value="NZ_FNOK01000069.1"/>
</dbReference>
<organism evidence="4 5">
    <name type="scientific">Saccharopolyspora shandongensis</name>
    <dbReference type="NCBI Taxonomy" id="418495"/>
    <lineage>
        <taxon>Bacteria</taxon>
        <taxon>Bacillati</taxon>
        <taxon>Actinomycetota</taxon>
        <taxon>Actinomycetes</taxon>
        <taxon>Pseudonocardiales</taxon>
        <taxon>Pseudonocardiaceae</taxon>
        <taxon>Saccharopolyspora</taxon>
    </lineage>
</organism>
<dbReference type="OrthoDB" id="9811884at2"/>
<dbReference type="GO" id="GO:0005886">
    <property type="term" value="C:plasma membrane"/>
    <property type="evidence" value="ECO:0007669"/>
    <property type="project" value="TreeGrafter"/>
</dbReference>